<reference evidence="2" key="1">
    <citation type="submission" date="2022-06" db="EMBL/GenBank/DDBJ databases">
        <authorList>
            <person name="Berger JAMES D."/>
            <person name="Berger JAMES D."/>
        </authorList>
    </citation>
    <scope>NUCLEOTIDE SEQUENCE [LARGE SCALE GENOMIC DNA]</scope>
</reference>
<dbReference type="WBParaSite" id="TREG1_115170.1">
    <property type="protein sequence ID" value="TREG1_115170.1"/>
    <property type="gene ID" value="TREG1_115170"/>
</dbReference>
<dbReference type="AlphaFoldDB" id="A0AA85IZ85"/>
<sequence>MLLDCEKSSLRSANSLLIRMIGYLLLIAIAISVVDSTYIDQNRLLNGGEVHHSSDQVLPNNRLGGSQSTQIEKRSYFYYWRYFSCYVTSCSDSYKYKKSH</sequence>
<keyword evidence="1" id="KW-0472">Membrane</keyword>
<reference evidence="3" key="2">
    <citation type="submission" date="2023-11" db="UniProtKB">
        <authorList>
            <consortium name="WormBaseParasite"/>
        </authorList>
    </citation>
    <scope>IDENTIFICATION</scope>
</reference>
<accession>A0AA85IZ85</accession>
<keyword evidence="1" id="KW-0812">Transmembrane</keyword>
<organism evidence="2 3">
    <name type="scientific">Trichobilharzia regenti</name>
    <name type="common">Nasal bird schistosome</name>
    <dbReference type="NCBI Taxonomy" id="157069"/>
    <lineage>
        <taxon>Eukaryota</taxon>
        <taxon>Metazoa</taxon>
        <taxon>Spiralia</taxon>
        <taxon>Lophotrochozoa</taxon>
        <taxon>Platyhelminthes</taxon>
        <taxon>Trematoda</taxon>
        <taxon>Digenea</taxon>
        <taxon>Strigeidida</taxon>
        <taxon>Schistosomatoidea</taxon>
        <taxon>Schistosomatidae</taxon>
        <taxon>Trichobilharzia</taxon>
    </lineage>
</organism>
<keyword evidence="1" id="KW-1133">Transmembrane helix</keyword>
<proteinExistence type="predicted"/>
<evidence type="ECO:0000256" key="1">
    <source>
        <dbReference type="SAM" id="Phobius"/>
    </source>
</evidence>
<name>A0AA85IZ85_TRIRE</name>
<evidence type="ECO:0000313" key="2">
    <source>
        <dbReference type="Proteomes" id="UP000050795"/>
    </source>
</evidence>
<keyword evidence="2" id="KW-1185">Reference proteome</keyword>
<evidence type="ECO:0000313" key="3">
    <source>
        <dbReference type="WBParaSite" id="TREG1_115170.1"/>
    </source>
</evidence>
<feature type="transmembrane region" description="Helical" evidence="1">
    <location>
        <begin position="16"/>
        <end position="34"/>
    </location>
</feature>
<protein>
    <submittedName>
        <fullName evidence="3">Uncharacterized protein</fullName>
    </submittedName>
</protein>
<dbReference type="Proteomes" id="UP000050795">
    <property type="component" value="Unassembled WGS sequence"/>
</dbReference>